<dbReference type="RefSeq" id="WP_166460229.1">
    <property type="nucleotide sequence ID" value="NZ_BAABZL010000001.1"/>
</dbReference>
<reference evidence="2 3" key="1">
    <citation type="journal article" date="2020" name="Cell Host Microbe">
        <title>Functional and Genomic Variation between Human-Derived Isolates of Lachnospiraceae Reveals Inter- and Intra-Species Diversity.</title>
        <authorList>
            <person name="Sorbara M.T."/>
            <person name="Littmann E.R."/>
            <person name="Fontana E."/>
            <person name="Moody T.U."/>
            <person name="Kohout C.E."/>
            <person name="Gjonbalaj M."/>
            <person name="Eaton V."/>
            <person name="Seok R."/>
            <person name="Leiner I.M."/>
            <person name="Pamer E.G."/>
        </authorList>
    </citation>
    <scope>NUCLEOTIDE SEQUENCE [LARGE SCALE GENOMIC DNA]</scope>
    <source>
        <strain evidence="2 3">MSK.1.17</strain>
    </source>
</reference>
<reference evidence="1" key="3">
    <citation type="submission" date="2022-01" db="EMBL/GenBank/DDBJ databases">
        <title>Collection of gut derived symbiotic bacterial strains cultured from healthy donors.</title>
        <authorList>
            <person name="Lin H."/>
            <person name="Kohout C."/>
            <person name="Waligurski E."/>
            <person name="Pamer E.G."/>
        </authorList>
    </citation>
    <scope>NUCLEOTIDE SEQUENCE</scope>
    <source>
        <strain evidence="1">DFI.6.55</strain>
    </source>
</reference>
<dbReference type="Proteomes" id="UP000669239">
    <property type="component" value="Unassembled WGS sequence"/>
</dbReference>
<organism evidence="1 4">
    <name type="scientific">Enterocloster aldenensis</name>
    <dbReference type="NCBI Taxonomy" id="358742"/>
    <lineage>
        <taxon>Bacteria</taxon>
        <taxon>Bacillati</taxon>
        <taxon>Bacillota</taxon>
        <taxon>Clostridia</taxon>
        <taxon>Lachnospirales</taxon>
        <taxon>Lachnospiraceae</taxon>
        <taxon>Enterocloster</taxon>
    </lineage>
</organism>
<accession>A0AAW5BM07</accession>
<protein>
    <submittedName>
        <fullName evidence="1">Uncharacterized protein</fullName>
    </submittedName>
</protein>
<dbReference type="Proteomes" id="UP001299608">
    <property type="component" value="Unassembled WGS sequence"/>
</dbReference>
<name>A0AAW5BM07_9FIRM</name>
<evidence type="ECO:0000313" key="1">
    <source>
        <dbReference type="EMBL" id="MCG4745266.1"/>
    </source>
</evidence>
<evidence type="ECO:0000313" key="3">
    <source>
        <dbReference type="Proteomes" id="UP000669239"/>
    </source>
</evidence>
<evidence type="ECO:0000313" key="2">
    <source>
        <dbReference type="EMBL" id="NSJ49141.1"/>
    </source>
</evidence>
<comment type="caution">
    <text evidence="1">The sequence shown here is derived from an EMBL/GenBank/DDBJ whole genome shotgun (WGS) entry which is preliminary data.</text>
</comment>
<keyword evidence="3" id="KW-1185">Reference proteome</keyword>
<gene>
    <name evidence="2" type="ORF">G5B36_10565</name>
    <name evidence="1" type="ORF">L0N08_07575</name>
</gene>
<dbReference type="EMBL" id="JAKNGE010000007">
    <property type="protein sequence ID" value="MCG4745266.1"/>
    <property type="molecule type" value="Genomic_DNA"/>
</dbReference>
<reference evidence="2" key="2">
    <citation type="submission" date="2020-02" db="EMBL/GenBank/DDBJ databases">
        <authorList>
            <person name="Littmann E."/>
            <person name="Sorbara M."/>
        </authorList>
    </citation>
    <scope>NUCLEOTIDE SEQUENCE</scope>
    <source>
        <strain evidence="2">MSK.1.17</strain>
    </source>
</reference>
<proteinExistence type="predicted"/>
<dbReference type="EMBL" id="JAAITT010000012">
    <property type="protein sequence ID" value="NSJ49141.1"/>
    <property type="molecule type" value="Genomic_DNA"/>
</dbReference>
<sequence>MDGIIESVLVKEKLDEIYKALQNVVDGEIIEKSDNEFFLMKEGFTQPVLQSHICSLKRASFDDSNKIYMCESSLKVINFDKIPNPYVFV</sequence>
<dbReference type="GeneID" id="97206320"/>
<dbReference type="AlphaFoldDB" id="A0AAW5BM07"/>
<evidence type="ECO:0000313" key="4">
    <source>
        <dbReference type="Proteomes" id="UP001299608"/>
    </source>
</evidence>